<dbReference type="Proteomes" id="UP001066276">
    <property type="component" value="Chromosome 3_2"/>
</dbReference>
<feature type="compositionally biased region" description="Polar residues" evidence="1">
    <location>
        <begin position="48"/>
        <end position="60"/>
    </location>
</feature>
<proteinExistence type="predicted"/>
<dbReference type="EMBL" id="JANPWB010000006">
    <property type="protein sequence ID" value="KAJ1182041.1"/>
    <property type="molecule type" value="Genomic_DNA"/>
</dbReference>
<sequence length="96" mass="10215">MCRAHSSGEVLHPPGGEITSNSGDDRATTRLKERQNGTGPQPEGRPSIGSSDSSEATPTQGGFLKSTKEEKLDKILEASQTHCKSYAAGSMPWLLM</sequence>
<protein>
    <submittedName>
        <fullName evidence="2">Uncharacterized protein</fullName>
    </submittedName>
</protein>
<accession>A0AAV7U037</accession>
<evidence type="ECO:0000313" key="3">
    <source>
        <dbReference type="Proteomes" id="UP001066276"/>
    </source>
</evidence>
<dbReference type="AlphaFoldDB" id="A0AAV7U037"/>
<keyword evidence="3" id="KW-1185">Reference proteome</keyword>
<name>A0AAV7U037_PLEWA</name>
<comment type="caution">
    <text evidence="2">The sequence shown here is derived from an EMBL/GenBank/DDBJ whole genome shotgun (WGS) entry which is preliminary data.</text>
</comment>
<feature type="region of interest" description="Disordered" evidence="1">
    <location>
        <begin position="1"/>
        <end position="68"/>
    </location>
</feature>
<reference evidence="2" key="1">
    <citation type="journal article" date="2022" name="bioRxiv">
        <title>Sequencing and chromosome-scale assembly of the giantPleurodeles waltlgenome.</title>
        <authorList>
            <person name="Brown T."/>
            <person name="Elewa A."/>
            <person name="Iarovenko S."/>
            <person name="Subramanian E."/>
            <person name="Araus A.J."/>
            <person name="Petzold A."/>
            <person name="Susuki M."/>
            <person name="Suzuki K.-i.T."/>
            <person name="Hayashi T."/>
            <person name="Toyoda A."/>
            <person name="Oliveira C."/>
            <person name="Osipova E."/>
            <person name="Leigh N.D."/>
            <person name="Simon A."/>
            <person name="Yun M.H."/>
        </authorList>
    </citation>
    <scope>NUCLEOTIDE SEQUENCE</scope>
    <source>
        <strain evidence="2">20211129_DDA</strain>
        <tissue evidence="2">Liver</tissue>
    </source>
</reference>
<evidence type="ECO:0000313" key="2">
    <source>
        <dbReference type="EMBL" id="KAJ1182041.1"/>
    </source>
</evidence>
<organism evidence="2 3">
    <name type="scientific">Pleurodeles waltl</name>
    <name type="common">Iberian ribbed newt</name>
    <dbReference type="NCBI Taxonomy" id="8319"/>
    <lineage>
        <taxon>Eukaryota</taxon>
        <taxon>Metazoa</taxon>
        <taxon>Chordata</taxon>
        <taxon>Craniata</taxon>
        <taxon>Vertebrata</taxon>
        <taxon>Euteleostomi</taxon>
        <taxon>Amphibia</taxon>
        <taxon>Batrachia</taxon>
        <taxon>Caudata</taxon>
        <taxon>Salamandroidea</taxon>
        <taxon>Salamandridae</taxon>
        <taxon>Pleurodelinae</taxon>
        <taxon>Pleurodeles</taxon>
    </lineage>
</organism>
<feature type="compositionally biased region" description="Basic and acidic residues" evidence="1">
    <location>
        <begin position="23"/>
        <end position="35"/>
    </location>
</feature>
<gene>
    <name evidence="2" type="ORF">NDU88_007237</name>
</gene>
<evidence type="ECO:0000256" key="1">
    <source>
        <dbReference type="SAM" id="MobiDB-lite"/>
    </source>
</evidence>